<feature type="transmembrane region" description="Helical" evidence="1">
    <location>
        <begin position="201"/>
        <end position="222"/>
    </location>
</feature>
<feature type="transmembrane region" description="Helical" evidence="1">
    <location>
        <begin position="272"/>
        <end position="293"/>
    </location>
</feature>
<gene>
    <name evidence="2" type="ORF">HLUCCA11_01145</name>
</gene>
<dbReference type="EMBL" id="LJZR01000001">
    <property type="protein sequence ID" value="KPQ37688.1"/>
    <property type="molecule type" value="Genomic_DNA"/>
</dbReference>
<feature type="transmembrane region" description="Helical" evidence="1">
    <location>
        <begin position="47"/>
        <end position="64"/>
    </location>
</feature>
<feature type="transmembrane region" description="Helical" evidence="1">
    <location>
        <begin position="243"/>
        <end position="260"/>
    </location>
</feature>
<dbReference type="Pfam" id="PF09622">
    <property type="entry name" value="DUF2391"/>
    <property type="match status" value="1"/>
</dbReference>
<dbReference type="InterPro" id="IPR024464">
    <property type="entry name" value="DUF2391"/>
</dbReference>
<proteinExistence type="predicted"/>
<keyword evidence="1" id="KW-0472">Membrane</keyword>
<feature type="transmembrane region" description="Helical" evidence="1">
    <location>
        <begin position="85"/>
        <end position="103"/>
    </location>
</feature>
<dbReference type="STRING" id="1666911.HLUCCA11_01145"/>
<keyword evidence="1" id="KW-1133">Transmembrane helix</keyword>
<name>A0A0P7ZVM2_9CYAN</name>
<protein>
    <submittedName>
        <fullName evidence="2">Putative membrane protein</fullName>
    </submittedName>
</protein>
<dbReference type="AlphaFoldDB" id="A0A0P7ZVM2"/>
<dbReference type="NCBIfam" id="TIGR02587">
    <property type="entry name" value="TIGR02587 family membrane protein"/>
    <property type="match status" value="1"/>
</dbReference>
<organism evidence="2 3">
    <name type="scientific">Phormidesmis priestleyi Ana</name>
    <dbReference type="NCBI Taxonomy" id="1666911"/>
    <lineage>
        <taxon>Bacteria</taxon>
        <taxon>Bacillati</taxon>
        <taxon>Cyanobacteriota</taxon>
        <taxon>Cyanophyceae</taxon>
        <taxon>Leptolyngbyales</taxon>
        <taxon>Leptolyngbyaceae</taxon>
        <taxon>Phormidesmis</taxon>
    </lineage>
</organism>
<evidence type="ECO:0000313" key="3">
    <source>
        <dbReference type="Proteomes" id="UP000050465"/>
    </source>
</evidence>
<dbReference type="PATRIC" id="fig|1666911.3.peg.2621"/>
<accession>A0A0P7ZVM2</accession>
<dbReference type="InterPro" id="IPR013416">
    <property type="entry name" value="CHP02587_IM"/>
</dbReference>
<dbReference type="Proteomes" id="UP000050465">
    <property type="component" value="Unassembled WGS sequence"/>
</dbReference>
<comment type="caution">
    <text evidence="2">The sequence shown here is derived from an EMBL/GenBank/DDBJ whole genome shotgun (WGS) entry which is preliminary data.</text>
</comment>
<evidence type="ECO:0000256" key="1">
    <source>
        <dbReference type="SAM" id="Phobius"/>
    </source>
</evidence>
<keyword evidence="1" id="KW-0812">Transmembrane</keyword>
<evidence type="ECO:0000313" key="2">
    <source>
        <dbReference type="EMBL" id="KPQ37688.1"/>
    </source>
</evidence>
<sequence>MKKSKRRAASLRHEANDWVRGLCGGFLFGVPLLYTMEVWWIGASVSPLRLLLTFLATLGVVYLLSRTEGFRKVQATHEREALGDTVEAVAIGLLSAALMLVVLQQVTLSSRLSAAVGKIVLESVPFSLGVALSNQFLSDAEDTDDSEAAKPTLSKRFFPDNNLNETIADGGATLVGALVVAFSIAPTDEVTVLVATAQSPWIIVMVMISLLLSYGIVFQANFTRQGQRRLQQGLFQSPLSETLFSYLVSLLAAALMLLFFEKIDFSRSWELTFYQILILGLPATIGGAAGRLAL</sequence>
<reference evidence="2 3" key="1">
    <citation type="submission" date="2015-09" db="EMBL/GenBank/DDBJ databases">
        <title>Identification and resolution of microdiversity through metagenomic sequencing of parallel consortia.</title>
        <authorList>
            <person name="Nelson W.C."/>
            <person name="Romine M.F."/>
            <person name="Lindemann S.R."/>
        </authorList>
    </citation>
    <scope>NUCLEOTIDE SEQUENCE [LARGE SCALE GENOMIC DNA]</scope>
    <source>
        <strain evidence="2">Ana</strain>
    </source>
</reference>
<feature type="transmembrane region" description="Helical" evidence="1">
    <location>
        <begin position="21"/>
        <end position="41"/>
    </location>
</feature>